<protein>
    <submittedName>
        <fullName evidence="2">Oxidoreductase</fullName>
    </submittedName>
</protein>
<dbReference type="STRING" id="211165.GCA_000317285_01637"/>
<accession>A0A3S1A413</accession>
<dbReference type="InterPro" id="IPR049489">
    <property type="entry name" value="FabD-like_helical_ins"/>
</dbReference>
<reference evidence="2 3" key="1">
    <citation type="journal article" date="2019" name="Genome Biol. Evol.">
        <title>Day and night: Metabolic profiles and evolutionary relationships of six axenic non-marine cyanobacteria.</title>
        <authorList>
            <person name="Will S.E."/>
            <person name="Henke P."/>
            <person name="Boedeker C."/>
            <person name="Huang S."/>
            <person name="Brinkmann H."/>
            <person name="Rohde M."/>
            <person name="Jarek M."/>
            <person name="Friedl T."/>
            <person name="Seufert S."/>
            <person name="Schumacher M."/>
            <person name="Overmann J."/>
            <person name="Neumann-Schaal M."/>
            <person name="Petersen J."/>
        </authorList>
    </citation>
    <scope>NUCLEOTIDE SEQUENCE [LARGE SCALE GENOMIC DNA]</scope>
    <source>
        <strain evidence="2 3">PCC 6912</strain>
    </source>
</reference>
<gene>
    <name evidence="2" type="ORF">PCC6912_31370</name>
</gene>
<dbReference type="InterPro" id="IPR013785">
    <property type="entry name" value="Aldolase_TIM"/>
</dbReference>
<dbReference type="AlphaFoldDB" id="A0A3S1A413"/>
<dbReference type="NCBIfam" id="TIGR02814">
    <property type="entry name" value="pfaD_fam"/>
    <property type="match status" value="1"/>
</dbReference>
<dbReference type="PANTHER" id="PTHR32332">
    <property type="entry name" value="2-NITROPROPANE DIOXYGENASE"/>
    <property type="match status" value="1"/>
</dbReference>
<dbReference type="Proteomes" id="UP000268857">
    <property type="component" value="Unassembled WGS sequence"/>
</dbReference>
<dbReference type="Gene3D" id="3.20.20.70">
    <property type="entry name" value="Aldolase class I"/>
    <property type="match status" value="1"/>
</dbReference>
<evidence type="ECO:0000259" key="1">
    <source>
        <dbReference type="Pfam" id="PF21607"/>
    </source>
</evidence>
<dbReference type="Pfam" id="PF21607">
    <property type="entry name" value="FabD_helical_ins"/>
    <property type="match status" value="1"/>
</dbReference>
<dbReference type="OrthoDB" id="9805460at2"/>
<evidence type="ECO:0000313" key="2">
    <source>
        <dbReference type="EMBL" id="RUR79601.1"/>
    </source>
</evidence>
<dbReference type="EMBL" id="RSCJ01000012">
    <property type="protein sequence ID" value="RUR79601.1"/>
    <property type="molecule type" value="Genomic_DNA"/>
</dbReference>
<organism evidence="2 3">
    <name type="scientific">Chlorogloeopsis fritschii PCC 6912</name>
    <dbReference type="NCBI Taxonomy" id="211165"/>
    <lineage>
        <taxon>Bacteria</taxon>
        <taxon>Bacillati</taxon>
        <taxon>Cyanobacteriota</taxon>
        <taxon>Cyanophyceae</taxon>
        <taxon>Nostocales</taxon>
        <taxon>Chlorogloeopsidaceae</taxon>
        <taxon>Chlorogloeopsis</taxon>
    </lineage>
</organism>
<dbReference type="Pfam" id="PF03060">
    <property type="entry name" value="NMO"/>
    <property type="match status" value="1"/>
</dbReference>
<keyword evidence="3" id="KW-1185">Reference proteome</keyword>
<sequence length="539" mass="59731">MHLKIKAPTLGYLVLEEEQYFSPLSLLANSQAPIFAYLHPSGTVRFTFTGRFIMGATDPLPSNACPVVGLLPALAPHDLGCPTFLDTHAVMYAYVAGAMAGGINSTEMVIAMAKAGMLSFFGAGGLDLNRIEQAIVTIQAAIPGQENYGFNLLSNPISPQIEWDTVNLYLRYGVCRIEASAFTQITPALVYYRVKGLKRGENQTVIAQNHIFAKLSRPELAQQFMEPPPLRILEQLLADRLISQEEAKLALEIPLAEDITAEGDSGGHTDRMPTLALLSAIQSVRDAVMAQRNYTRRIRIGAAGGIGTPTAAAAAFTAGADYVVTGSINQSCVEAGTSEIVKEMLAEAEINQTEMAPAADMFELGAQVQVLKNRTLFPNRAKKLYQIYRNYPSWPDIPQQEREDIEKRYFRSSFEQVWQGVQEYFSLRDPKQLIKAAEQPKHQMALVFRWYLGLSSRWAQQGTSDRAVDFQIWCGPVMGSFNHWVKGSFMESHKERYVAVVALNILHGAAAVIRARMLSMQGVSLPKEAFQFEPRRFEV</sequence>
<dbReference type="InterPro" id="IPR014179">
    <property type="entry name" value="PfaD-like_TIM-barrel"/>
</dbReference>
<feature type="domain" description="[Acyl-carrier-protein] S-malonyltransferase-like inserted helical" evidence="1">
    <location>
        <begin position="391"/>
        <end position="470"/>
    </location>
</feature>
<dbReference type="PANTHER" id="PTHR32332:SF20">
    <property type="entry name" value="2-NITROPROPANE DIOXYGENASE-LIKE PROTEIN"/>
    <property type="match status" value="1"/>
</dbReference>
<evidence type="ECO:0000313" key="3">
    <source>
        <dbReference type="Proteomes" id="UP000268857"/>
    </source>
</evidence>
<name>A0A3S1A413_CHLFR</name>
<dbReference type="RefSeq" id="WP_016877277.1">
    <property type="nucleotide sequence ID" value="NZ_AJLN01000051.1"/>
</dbReference>
<proteinExistence type="predicted"/>
<dbReference type="SUPFAM" id="SSF51412">
    <property type="entry name" value="Inosine monophosphate dehydrogenase (IMPDH)"/>
    <property type="match status" value="1"/>
</dbReference>
<comment type="caution">
    <text evidence="2">The sequence shown here is derived from an EMBL/GenBank/DDBJ whole genome shotgun (WGS) entry which is preliminary data.</text>
</comment>